<dbReference type="EMBL" id="JALPTH010000010">
    <property type="protein sequence ID" value="MCK8678238.1"/>
    <property type="molecule type" value="Genomic_DNA"/>
</dbReference>
<comment type="caution">
    <text evidence="5">The sequence shown here is derived from an EMBL/GenBank/DDBJ whole genome shotgun (WGS) entry which is preliminary data.</text>
</comment>
<evidence type="ECO:0000256" key="1">
    <source>
        <dbReference type="ARBA" id="ARBA00022670"/>
    </source>
</evidence>
<accession>A0ABT0IA84</accession>
<evidence type="ECO:0000313" key="6">
    <source>
        <dbReference type="Proteomes" id="UP001522868"/>
    </source>
</evidence>
<dbReference type="SUPFAM" id="SSF53187">
    <property type="entry name" value="Zn-dependent exopeptidases"/>
    <property type="match status" value="1"/>
</dbReference>
<dbReference type="PANTHER" id="PTHR43270">
    <property type="entry name" value="BETA-ALA-HIS DIPEPTIDASE"/>
    <property type="match status" value="1"/>
</dbReference>
<keyword evidence="1" id="KW-0645">Protease</keyword>
<keyword evidence="2" id="KW-0479">Metal-binding</keyword>
<dbReference type="Proteomes" id="UP001522868">
    <property type="component" value="Unassembled WGS sequence"/>
</dbReference>
<protein>
    <submittedName>
        <fullName evidence="5">M20/M25/M40 family metallo-hydrolase</fullName>
    </submittedName>
</protein>
<dbReference type="InterPro" id="IPR011650">
    <property type="entry name" value="Peptidase_M20_dimer"/>
</dbReference>
<proteinExistence type="predicted"/>
<dbReference type="Gene3D" id="3.40.630.10">
    <property type="entry name" value="Zn peptidases"/>
    <property type="match status" value="1"/>
</dbReference>
<name>A0ABT0IA84_9ACTN</name>
<dbReference type="Pfam" id="PF01546">
    <property type="entry name" value="Peptidase_M20"/>
    <property type="match status" value="1"/>
</dbReference>
<dbReference type="InterPro" id="IPR051458">
    <property type="entry name" value="Cyt/Met_Dipeptidase"/>
</dbReference>
<reference evidence="5 6" key="1">
    <citation type="submission" date="2022-04" db="EMBL/GenBank/DDBJ databases">
        <title>Streptomyces sp. nov. LCR6-01 isolated from Lichen of Dirinaria sp.</title>
        <authorList>
            <person name="Kanchanasin P."/>
            <person name="Tanasupawat S."/>
            <person name="Phongsopitanun W."/>
        </authorList>
    </citation>
    <scope>NUCLEOTIDE SEQUENCE [LARGE SCALE GENOMIC DNA]</scope>
    <source>
        <strain evidence="5 6">LCR6-01</strain>
    </source>
</reference>
<organism evidence="5 6">
    <name type="scientific">Streptomyces lichenis</name>
    <dbReference type="NCBI Taxonomy" id="2306967"/>
    <lineage>
        <taxon>Bacteria</taxon>
        <taxon>Bacillati</taxon>
        <taxon>Actinomycetota</taxon>
        <taxon>Actinomycetes</taxon>
        <taxon>Kitasatosporales</taxon>
        <taxon>Streptomycetaceae</taxon>
        <taxon>Streptomyces</taxon>
    </lineage>
</organism>
<sequence>MDADGGVRTAVAALGDGMLEALADWVRVPSVSGDPDRADDVRRSAHWLARFLRASGCREADVWPTGGLPAVYGCAPAGDPGAPTVLVYSHHDVNAVVPGEWRRAAPFSGHRRGGLLYGRGSSDAKGQVVSQLWALRAHLAATGRTAPAVTVKYLVEGEEEIGSPHLGGLLRRYGPRLRADVVVLSDTMAWATDTPAVCTGCRGSVSAALTLRAAHRDIHNGAVSGAAGNPLNELCRLLGSLHDEDGRITVPGLYDGVAEPTEGERARLAALEPRLSDWLDRTGTFAAPGETGRSLLERIWLRPAAEVTSLRGGRPDLPGLGVIPATASAGLVFRLAPGQRADDIARQVQQWAEQGVGPGYRLHLDLPPTRSDPYTTPTGHPAFTALEQAVSGTFGAPAARMRNGGAAPAAQLARETGAPVLFHGTGLLEDRWHAADERADPRALAQGAQTMARWLSLLPQAIA</sequence>
<dbReference type="InterPro" id="IPR002933">
    <property type="entry name" value="Peptidase_M20"/>
</dbReference>
<dbReference type="Gene3D" id="3.30.70.360">
    <property type="match status" value="1"/>
</dbReference>
<dbReference type="RefSeq" id="WP_248633833.1">
    <property type="nucleotide sequence ID" value="NZ_JALPTH010000010.1"/>
</dbReference>
<evidence type="ECO:0000259" key="4">
    <source>
        <dbReference type="Pfam" id="PF07687"/>
    </source>
</evidence>
<evidence type="ECO:0000256" key="2">
    <source>
        <dbReference type="ARBA" id="ARBA00022723"/>
    </source>
</evidence>
<evidence type="ECO:0000313" key="5">
    <source>
        <dbReference type="EMBL" id="MCK8678238.1"/>
    </source>
</evidence>
<keyword evidence="3" id="KW-0378">Hydrolase</keyword>
<dbReference type="Pfam" id="PF07687">
    <property type="entry name" value="M20_dimer"/>
    <property type="match status" value="1"/>
</dbReference>
<keyword evidence="6" id="KW-1185">Reference proteome</keyword>
<feature type="domain" description="Peptidase M20 dimerisation" evidence="4">
    <location>
        <begin position="202"/>
        <end position="354"/>
    </location>
</feature>
<dbReference type="PANTHER" id="PTHR43270:SF12">
    <property type="entry name" value="SUCCINYL-DIAMINOPIMELATE DESUCCINYLASE"/>
    <property type="match status" value="1"/>
</dbReference>
<gene>
    <name evidence="5" type="ORF">M1O15_12695</name>
</gene>
<evidence type="ECO:0000256" key="3">
    <source>
        <dbReference type="ARBA" id="ARBA00022801"/>
    </source>
</evidence>